<comment type="caution">
    <text evidence="6">The sequence shown here is derived from an EMBL/GenBank/DDBJ whole genome shotgun (WGS) entry which is preliminary data.</text>
</comment>
<evidence type="ECO:0000259" key="5">
    <source>
        <dbReference type="Pfam" id="PF13473"/>
    </source>
</evidence>
<dbReference type="GO" id="GO:0042597">
    <property type="term" value="C:periplasmic space"/>
    <property type="evidence" value="ECO:0007669"/>
    <property type="project" value="UniProtKB-SubCell"/>
</dbReference>
<dbReference type="NCBIfam" id="NF041757">
    <property type="entry name" value="EfeO"/>
    <property type="match status" value="1"/>
</dbReference>
<accession>A0A934SLD1</accession>
<keyword evidence="3" id="KW-0732">Signal</keyword>
<organism evidence="6 7">
    <name type="scientific">Paracoccus caeni</name>
    <dbReference type="NCBI Taxonomy" id="657651"/>
    <lineage>
        <taxon>Bacteria</taxon>
        <taxon>Pseudomonadati</taxon>
        <taxon>Pseudomonadota</taxon>
        <taxon>Alphaproteobacteria</taxon>
        <taxon>Rhodobacterales</taxon>
        <taxon>Paracoccaceae</taxon>
        <taxon>Paracoccus</taxon>
    </lineage>
</organism>
<dbReference type="Gene3D" id="2.60.40.420">
    <property type="entry name" value="Cupredoxins - blue copper proteins"/>
    <property type="match status" value="1"/>
</dbReference>
<sequence length="389" mass="41762">MADRNPMSRGTAILALSAATFLVVAGGLALWLATRHAGEPVTEGAIRVTVNDRTCDPADLTVPAGQPTFLIHNGSNRTLEWEILDGVMVVAERENIVPGLDTTLSPRLKPGTYEITCGLLTNPRGTLTVTATAESEAARVKPELREFIGPLSEYRVYLSRRSSELVETTEALHDRIAAGDLEGAKEAWLAARQPWSQMAPIWPRIGDLTQRMDPLAAYLEQREEDPAFTGFHRIEYGLWEKGSTEGLQPLAQTLATDAETLKQRIREMQVAPEELAANASALAGRVADQLQGDHVSYAGADLAEYAADLDGAAKSALLIDPLVKDADAKVSEGLNAALTDARAALDGLKQGEAFPSWADLAEADRQKIGDAFRKVADAAAAYNPAIGLE</sequence>
<dbReference type="PANTHER" id="PTHR39192">
    <property type="entry name" value="IRON UPTAKE SYSTEM COMPONENT EFEO"/>
    <property type="match status" value="1"/>
</dbReference>
<dbReference type="InterPro" id="IPR028096">
    <property type="entry name" value="EfeO_Cupredoxin"/>
</dbReference>
<evidence type="ECO:0000313" key="6">
    <source>
        <dbReference type="EMBL" id="MBK4216508.1"/>
    </source>
</evidence>
<dbReference type="RefSeq" id="WP_200686420.1">
    <property type="nucleotide sequence ID" value="NZ_JAEPRQ010000003.1"/>
</dbReference>
<dbReference type="PANTHER" id="PTHR39192:SF1">
    <property type="entry name" value="IRON UPTAKE SYSTEM COMPONENT EFEO"/>
    <property type="match status" value="1"/>
</dbReference>
<dbReference type="InterPro" id="IPR038352">
    <property type="entry name" value="Imelysin_sf"/>
</dbReference>
<dbReference type="InterPro" id="IPR053377">
    <property type="entry name" value="Iron_uptake_EfeM/EfeO"/>
</dbReference>
<proteinExistence type="inferred from homology"/>
<dbReference type="InterPro" id="IPR008972">
    <property type="entry name" value="Cupredoxin"/>
</dbReference>
<evidence type="ECO:0000256" key="1">
    <source>
        <dbReference type="ARBA" id="ARBA00004418"/>
    </source>
</evidence>
<protein>
    <submittedName>
        <fullName evidence="6">Cupredoxin domain-containing protein</fullName>
    </submittedName>
</protein>
<dbReference type="EMBL" id="JAEPRQ010000003">
    <property type="protein sequence ID" value="MBK4216508.1"/>
    <property type="molecule type" value="Genomic_DNA"/>
</dbReference>
<evidence type="ECO:0000313" key="7">
    <source>
        <dbReference type="Proteomes" id="UP000640485"/>
    </source>
</evidence>
<evidence type="ECO:0000259" key="4">
    <source>
        <dbReference type="Pfam" id="PF09375"/>
    </source>
</evidence>
<dbReference type="Pfam" id="PF13473">
    <property type="entry name" value="Cupredoxin_1"/>
    <property type="match status" value="1"/>
</dbReference>
<dbReference type="CDD" id="cd14656">
    <property type="entry name" value="Imelysin-like_EfeO"/>
    <property type="match status" value="1"/>
</dbReference>
<feature type="domain" description="Imelysin-like" evidence="4">
    <location>
        <begin position="151"/>
        <end position="374"/>
    </location>
</feature>
<comment type="similarity">
    <text evidence="2">Belongs to the EfeM/EfeO family.</text>
</comment>
<dbReference type="InterPro" id="IPR050894">
    <property type="entry name" value="EfeM/EfeO_iron_uptake"/>
</dbReference>
<dbReference type="AlphaFoldDB" id="A0A934SLD1"/>
<dbReference type="Pfam" id="PF09375">
    <property type="entry name" value="Peptidase_M75"/>
    <property type="match status" value="1"/>
</dbReference>
<feature type="domain" description="EfeO-type cupredoxin-like" evidence="5">
    <location>
        <begin position="24"/>
        <end position="129"/>
    </location>
</feature>
<evidence type="ECO:0000256" key="3">
    <source>
        <dbReference type="ARBA" id="ARBA00022729"/>
    </source>
</evidence>
<gene>
    <name evidence="6" type="ORF">JJJ17_11275</name>
</gene>
<dbReference type="InterPro" id="IPR034981">
    <property type="entry name" value="Imelysin-like_EfeO/Algp7"/>
</dbReference>
<name>A0A934SLD1_9RHOB</name>
<evidence type="ECO:0000256" key="2">
    <source>
        <dbReference type="ARBA" id="ARBA00005989"/>
    </source>
</evidence>
<dbReference type="InterPro" id="IPR018976">
    <property type="entry name" value="Imelysin-like"/>
</dbReference>
<comment type="subcellular location">
    <subcellularLocation>
        <location evidence="1">Periplasm</location>
    </subcellularLocation>
</comment>
<keyword evidence="7" id="KW-1185">Reference proteome</keyword>
<dbReference type="Gene3D" id="1.20.1420.20">
    <property type="entry name" value="M75 peptidase, HXXE motif"/>
    <property type="match status" value="1"/>
</dbReference>
<dbReference type="Proteomes" id="UP000640485">
    <property type="component" value="Unassembled WGS sequence"/>
</dbReference>
<dbReference type="SUPFAM" id="SSF49503">
    <property type="entry name" value="Cupredoxins"/>
    <property type="match status" value="1"/>
</dbReference>
<reference evidence="6" key="1">
    <citation type="submission" date="2021-01" db="EMBL/GenBank/DDBJ databases">
        <title>Paracoccus amoyensis sp. nov., isolated from the surface seawater along the coast of Xiamen Island, China.</title>
        <authorList>
            <person name="Lyu L."/>
        </authorList>
    </citation>
    <scope>NUCLEOTIDE SEQUENCE</scope>
    <source>
        <strain evidence="6">MJ17</strain>
    </source>
</reference>